<accession>A0A0H5RSJ5</accession>
<proteinExistence type="predicted"/>
<name>A0A0H5RSJ5_9EUKA</name>
<reference evidence="1" key="1">
    <citation type="submission" date="2015-04" db="EMBL/GenBank/DDBJ databases">
        <title>The genome sequence of the plant pathogenic Rhizarian Plasmodiophora brassicae reveals insights in its biotrophic life cycle and the origin of chitin synthesis.</title>
        <authorList>
            <person name="Schwelm A."/>
            <person name="Fogelqvist J."/>
            <person name="Knaust A."/>
            <person name="Julke S."/>
            <person name="Lilja T."/>
            <person name="Dhandapani V."/>
            <person name="Bonilla-Rosso G."/>
            <person name="Karlsson M."/>
            <person name="Shevchenko A."/>
            <person name="Choi S.R."/>
            <person name="Kim H.G."/>
            <person name="Park J.Y."/>
            <person name="Lim Y.P."/>
            <person name="Ludwig-Muller J."/>
            <person name="Dixelius C."/>
        </authorList>
    </citation>
    <scope>NUCLEOTIDE SEQUENCE</scope>
    <source>
        <tissue evidence="1">Potato root galls</tissue>
    </source>
</reference>
<organism evidence="1">
    <name type="scientific">Spongospora subterranea</name>
    <dbReference type="NCBI Taxonomy" id="70186"/>
    <lineage>
        <taxon>Eukaryota</taxon>
        <taxon>Sar</taxon>
        <taxon>Rhizaria</taxon>
        <taxon>Endomyxa</taxon>
        <taxon>Phytomyxea</taxon>
        <taxon>Plasmodiophorida</taxon>
        <taxon>Plasmodiophoridae</taxon>
        <taxon>Spongospora</taxon>
    </lineage>
</organism>
<protein>
    <submittedName>
        <fullName evidence="1">Uncharacterized protein</fullName>
    </submittedName>
</protein>
<evidence type="ECO:0000313" key="1">
    <source>
        <dbReference type="EMBL" id="CRZ11709.1"/>
    </source>
</evidence>
<sequence length="106" mass="11473">MVKLLGGNITFQEMFRKINSCEPGTAQGGLPNELIKVNEIIGKRKLRINSLVLRIASYEFIPGANATHQARKLKLLNAIRAKALAGKSVNAVAPAPDETVSPIIPR</sequence>
<dbReference type="EMBL" id="HACM01011267">
    <property type="protein sequence ID" value="CRZ11709.1"/>
    <property type="molecule type" value="Transcribed_RNA"/>
</dbReference>
<dbReference type="AlphaFoldDB" id="A0A0H5RSJ5"/>